<name>A0A2I0CP23_9PSED</name>
<dbReference type="Proteomes" id="UP000242861">
    <property type="component" value="Unassembled WGS sequence"/>
</dbReference>
<dbReference type="RefSeq" id="WP_101193639.1">
    <property type="nucleotide sequence ID" value="NZ_PIYS01000018.1"/>
</dbReference>
<organism evidence="1 2">
    <name type="scientific">Pseudomonas fluvialis</name>
    <dbReference type="NCBI Taxonomy" id="1793966"/>
    <lineage>
        <taxon>Bacteria</taxon>
        <taxon>Pseudomonadati</taxon>
        <taxon>Pseudomonadota</taxon>
        <taxon>Gammaproteobacteria</taxon>
        <taxon>Pseudomonadales</taxon>
        <taxon>Pseudomonadaceae</taxon>
        <taxon>Pseudomonas</taxon>
    </lineage>
</organism>
<accession>A0A2I0CP23</accession>
<protein>
    <submittedName>
        <fullName evidence="1">Uncharacterized protein</fullName>
    </submittedName>
</protein>
<reference evidence="2" key="1">
    <citation type="submission" date="2017-12" db="EMBL/GenBank/DDBJ databases">
        <authorList>
            <person name="Yu X.-Y."/>
        </authorList>
    </citation>
    <scope>NUCLEOTIDE SEQUENCE [LARGE SCALE GENOMIC DNA]</scope>
    <source>
        <strain evidence="2">ZYSR67-Z</strain>
    </source>
</reference>
<comment type="caution">
    <text evidence="1">The sequence shown here is derived from an EMBL/GenBank/DDBJ whole genome shotgun (WGS) entry which is preliminary data.</text>
</comment>
<evidence type="ECO:0000313" key="1">
    <source>
        <dbReference type="EMBL" id="PKF70898.1"/>
    </source>
</evidence>
<sequence length="93" mass="10245">MTTSQNQKSECRFCAGSGCTTCRHSGREGLTYQVGALLDFRGTDIEVAGLPAAHLEADRLMGLDWERPVGIWTGQQHGSELLEIWYQGGQFRG</sequence>
<evidence type="ECO:0000313" key="2">
    <source>
        <dbReference type="Proteomes" id="UP000242861"/>
    </source>
</evidence>
<dbReference type="EMBL" id="PIYS01000018">
    <property type="protein sequence ID" value="PKF70898.1"/>
    <property type="molecule type" value="Genomic_DNA"/>
</dbReference>
<gene>
    <name evidence="1" type="ORF">CW360_10270</name>
</gene>
<proteinExistence type="predicted"/>
<dbReference type="AlphaFoldDB" id="A0A2I0CP23"/>